<accession>A0A9P7Z3E9</accession>
<evidence type="ECO:0000259" key="1">
    <source>
        <dbReference type="Pfam" id="PF24086"/>
    </source>
</evidence>
<evidence type="ECO:0000313" key="2">
    <source>
        <dbReference type="EMBL" id="KAG9244883.1"/>
    </source>
</evidence>
<keyword evidence="3" id="KW-1185">Reference proteome</keyword>
<dbReference type="Pfam" id="PF24086">
    <property type="entry name" value="DUF7371"/>
    <property type="match status" value="1"/>
</dbReference>
<reference evidence="2" key="1">
    <citation type="journal article" date="2021" name="IMA Fungus">
        <title>Genomic characterization of three marine fungi, including Emericellopsis atlantica sp. nov. with signatures of a generalist lifestyle and marine biomass degradation.</title>
        <authorList>
            <person name="Hagestad O.C."/>
            <person name="Hou L."/>
            <person name="Andersen J.H."/>
            <person name="Hansen E.H."/>
            <person name="Altermark B."/>
            <person name="Li C."/>
            <person name="Kuhnert E."/>
            <person name="Cox R.J."/>
            <person name="Crous P.W."/>
            <person name="Spatafora J.W."/>
            <person name="Lail K."/>
            <person name="Amirebrahimi M."/>
            <person name="Lipzen A."/>
            <person name="Pangilinan J."/>
            <person name="Andreopoulos W."/>
            <person name="Hayes R.D."/>
            <person name="Ng V."/>
            <person name="Grigoriev I.V."/>
            <person name="Jackson S.A."/>
            <person name="Sutton T.D.S."/>
            <person name="Dobson A.D.W."/>
            <person name="Rama T."/>
        </authorList>
    </citation>
    <scope>NUCLEOTIDE SEQUENCE</scope>
    <source>
        <strain evidence="2">TRa3180A</strain>
    </source>
</reference>
<dbReference type="Proteomes" id="UP000887226">
    <property type="component" value="Unassembled WGS sequence"/>
</dbReference>
<dbReference type="OrthoDB" id="5385013at2759"/>
<proteinExistence type="predicted"/>
<organism evidence="2 3">
    <name type="scientific">Calycina marina</name>
    <dbReference type="NCBI Taxonomy" id="1763456"/>
    <lineage>
        <taxon>Eukaryota</taxon>
        <taxon>Fungi</taxon>
        <taxon>Dikarya</taxon>
        <taxon>Ascomycota</taxon>
        <taxon>Pezizomycotina</taxon>
        <taxon>Leotiomycetes</taxon>
        <taxon>Helotiales</taxon>
        <taxon>Pezizellaceae</taxon>
        <taxon>Calycina</taxon>
    </lineage>
</organism>
<name>A0A9P7Z3E9_9HELO</name>
<gene>
    <name evidence="2" type="ORF">BJ878DRAFT_420424</name>
</gene>
<protein>
    <recommendedName>
        <fullName evidence="1">DUF7371 domain-containing protein</fullName>
    </recommendedName>
</protein>
<dbReference type="InterPro" id="IPR055795">
    <property type="entry name" value="DUF7371"/>
</dbReference>
<comment type="caution">
    <text evidence="2">The sequence shown here is derived from an EMBL/GenBank/DDBJ whole genome shotgun (WGS) entry which is preliminary data.</text>
</comment>
<sequence>SPSAICSETGPEYGDFYINFDNLPPPPPPFPNTTAIHPPIFNPYHQLDWSAGFTVTKPPADAYKPSSAPLLLEFNATVDQPTGKISSGDHALTGCFNFNAYSGFFGCNSTHADCDFIFSGYQHDPIENTDTLIHTQTGSVSACPAQEACTLLPITLDMGFKNLTQLRINATSEGVSKTFWVDDLELGWNDNTCETGACRTNSHVPMFAYYTGGN</sequence>
<feature type="non-terminal residue" evidence="2">
    <location>
        <position position="1"/>
    </location>
</feature>
<dbReference type="AlphaFoldDB" id="A0A9P7Z3E9"/>
<evidence type="ECO:0000313" key="3">
    <source>
        <dbReference type="Proteomes" id="UP000887226"/>
    </source>
</evidence>
<feature type="domain" description="DUF7371" evidence="1">
    <location>
        <begin position="12"/>
        <end position="199"/>
    </location>
</feature>
<dbReference type="EMBL" id="MU253877">
    <property type="protein sequence ID" value="KAG9244883.1"/>
    <property type="molecule type" value="Genomic_DNA"/>
</dbReference>